<dbReference type="EMBL" id="UZAI01007471">
    <property type="protein sequence ID" value="VDO99187.1"/>
    <property type="molecule type" value="Genomic_DNA"/>
</dbReference>
<accession>A0A183M830</accession>
<gene>
    <name evidence="1" type="ORF">SMRZ_LOCUS12205</name>
</gene>
<proteinExistence type="predicted"/>
<organism evidence="1 2">
    <name type="scientific">Schistosoma margrebowiei</name>
    <dbReference type="NCBI Taxonomy" id="48269"/>
    <lineage>
        <taxon>Eukaryota</taxon>
        <taxon>Metazoa</taxon>
        <taxon>Spiralia</taxon>
        <taxon>Lophotrochozoa</taxon>
        <taxon>Platyhelminthes</taxon>
        <taxon>Trematoda</taxon>
        <taxon>Digenea</taxon>
        <taxon>Strigeidida</taxon>
        <taxon>Schistosomatoidea</taxon>
        <taxon>Schistosomatidae</taxon>
        <taxon>Schistosoma</taxon>
    </lineage>
</organism>
<dbReference type="AlphaFoldDB" id="A0A183M830"/>
<protein>
    <submittedName>
        <fullName evidence="1">Uncharacterized protein</fullName>
    </submittedName>
</protein>
<dbReference type="Proteomes" id="UP000277204">
    <property type="component" value="Unassembled WGS sequence"/>
</dbReference>
<reference evidence="1 2" key="1">
    <citation type="submission" date="2018-11" db="EMBL/GenBank/DDBJ databases">
        <authorList>
            <consortium name="Pathogen Informatics"/>
        </authorList>
    </citation>
    <scope>NUCLEOTIDE SEQUENCE [LARGE SCALE GENOMIC DNA]</scope>
    <source>
        <strain evidence="1 2">Zambia</strain>
    </source>
</reference>
<dbReference type="STRING" id="48269.A0A183M830"/>
<name>A0A183M830_9TREM</name>
<keyword evidence="2" id="KW-1185">Reference proteome</keyword>
<evidence type="ECO:0000313" key="1">
    <source>
        <dbReference type="EMBL" id="VDO99187.1"/>
    </source>
</evidence>
<evidence type="ECO:0000313" key="2">
    <source>
        <dbReference type="Proteomes" id="UP000277204"/>
    </source>
</evidence>
<sequence length="86" mass="9778">MRDVIGQRTFDDGRLRQLFLSKLPQQVQAVLVSFQNNTVDELAASADCILEIIKYKVEDFSAKEKLQATQNDITELCHTPTRYFGG</sequence>